<gene>
    <name evidence="2" type="ORF">Cvel_76</name>
</gene>
<evidence type="ECO:0000256" key="1">
    <source>
        <dbReference type="SAM" id="MobiDB-lite"/>
    </source>
</evidence>
<dbReference type="InterPro" id="IPR011249">
    <property type="entry name" value="Metalloenz_LuxS/M16"/>
</dbReference>
<dbReference type="EMBL" id="CDMZ01005228">
    <property type="protein sequence ID" value="CEM52378.1"/>
    <property type="molecule type" value="Genomic_DNA"/>
</dbReference>
<feature type="region of interest" description="Disordered" evidence="1">
    <location>
        <begin position="1044"/>
        <end position="1092"/>
    </location>
</feature>
<feature type="compositionally biased region" description="Acidic residues" evidence="1">
    <location>
        <begin position="1371"/>
        <end position="1390"/>
    </location>
</feature>
<organism evidence="2">
    <name type="scientific">Chromera velia CCMP2878</name>
    <dbReference type="NCBI Taxonomy" id="1169474"/>
    <lineage>
        <taxon>Eukaryota</taxon>
        <taxon>Sar</taxon>
        <taxon>Alveolata</taxon>
        <taxon>Colpodellida</taxon>
        <taxon>Chromeraceae</taxon>
        <taxon>Chromera</taxon>
    </lineage>
</organism>
<name>A0A0G4I5T3_9ALVE</name>
<dbReference type="GO" id="GO:0046872">
    <property type="term" value="F:metal ion binding"/>
    <property type="evidence" value="ECO:0007669"/>
    <property type="project" value="InterPro"/>
</dbReference>
<feature type="compositionally biased region" description="Acidic residues" evidence="1">
    <location>
        <begin position="1307"/>
        <end position="1326"/>
    </location>
</feature>
<sequence length="1531" mass="171524">MDTVKENLEMETVEKETAVEGEKSSQSTETEEAKEEQEVDIEKAIDGALQEETEEEEVTAMEEQEEGSQEEEEDPKFCDEIPPREYKGNNPPLEVVSRVSEFYRPENDYRPMETVTFSNGMTFLVAEDLVAERAAVTLQLNTGADDIDEMPWLPLLLRATLVEHIPDYSQSLGDFVKSRCGEIETHDSFDATRISLHVPACSLRGALERLGNSMSTSRDFPSGHQLVDTSIRMTSAIEKGINNDASMVKAAIHEALEQGSPEGREWKHFGMPKKTRGMLTQFWEKEVVGPNVVGCVTGPRSIDTLIEMLQDSFRDLEPAEADPIKTERRRAVKNERKLPLDAQGQFAHMVVESTSPHFAAAWPLPMKAKDYKAHEFKSAADLLCFTLNLAGENTLSYALEMEGFIRPGSLRAEFLHPDFSPPHRARYPTIMLSCELTQKGKEHLGHVSSKVCMFVNSLERLDPKLLKVIRNTWSAVQVTGAMHGGRSLSFGLESTNSWATGTKDEGRVLMEFGAVAASGLAKDKGRGRKNVLMHRVVAPDLETVEREDEQMRKEGKNPKLENEDRIRRLFRSIARSFLTEERAITVASARSHEDAQKEVAEPSEDWVEENLERIEKNGMLNFLHESDPIDYLGADYSPVRSVPDLTLQAIDVDGDGRKFEERLVTINGHKAWGGSRRVVIRSDIQADGVRWDDGGWNGAASFEVLMPLEEAVRQSPLSAVFLRLFLQVWDDTCGQSDALGRMAGHSRTWKLDLEEGKLVLFFQGPSERLPVYVKRSIEQFGKTLAVFVGLAEKDCIQAVKKNGLPGLNKIDPEVSPQEAMKVVKNAFRQRAAALEKDVRSDDALIAMSSLLHRMRVMQRTTQYRLNSFTADAGRAWIDALLSPDGMGEMDELEILSEELERLNADLPSEVPEEGSKGEETVHRLTPEKLMVNPTFRKAARRVASTVFRALGPSAAFVRARGNMSLVTASKTATSTLKWLPTKGPLFDECEAIDALPKIGTSHLRSERRAAKSEKIELPRWPDSIKLAWPVWGERTMKVTRVVEEEDDAEAEEGEGEGVNEEKQEYEEEEEEDGEERGEEEDDEGSVEVGGPSDLLGTAAWRSSCCIHLSLRDAPEVLAQRDENQRYPEDWNTITKARAVLLAHFINVFANTYLADRTSDHSFKVDSRVHREGVTISLEVMGDDENLIEAQSLEPLLEQMLVDFRFSLVKTPDAEWEAIAGAVALNYLQEEETSSFDDITAARKVAGAIVDANFCDMDALVDFFDEFISPLSPPSTCVEEEETGRRVSLRKRVTCFLGILTDFGKEIAEEETEMEKEAERGDEEEESNTAPGDLSVVSEEEGEGKSQEENSSEAVEGEEEEEVEEEAKTSSETEEEEVVQEEEGQEEEVEEEAKTSSETEEEEVVQEGQEEEGEEYDVDDHVPWGVDLSESRVVELQSADEIEAFRLSGGEPPRLVRNANYELEINPPEEEEEAEGVEQEEFDFDELESIFEEEEEGGMEEESASGEEEAAEEVSQEGEGRLEQELNETEDS</sequence>
<reference evidence="2" key="1">
    <citation type="submission" date="2014-11" db="EMBL/GenBank/DDBJ databases">
        <authorList>
            <person name="Otto D Thomas"/>
            <person name="Naeem Raeece"/>
        </authorList>
    </citation>
    <scope>NUCLEOTIDE SEQUENCE</scope>
</reference>
<feature type="region of interest" description="Disordered" evidence="1">
    <location>
        <begin position="1489"/>
        <end position="1531"/>
    </location>
</feature>
<protein>
    <submittedName>
        <fullName evidence="2">Uncharacterized protein</fullName>
    </submittedName>
</protein>
<dbReference type="SUPFAM" id="SSF63411">
    <property type="entry name" value="LuxS/MPP-like metallohydrolase"/>
    <property type="match status" value="1"/>
</dbReference>
<feature type="compositionally biased region" description="Basic and acidic residues" evidence="1">
    <location>
        <begin position="1"/>
        <end position="23"/>
    </location>
</feature>
<proteinExistence type="predicted"/>
<feature type="compositionally biased region" description="Basic and acidic residues" evidence="1">
    <location>
        <begin position="75"/>
        <end position="87"/>
    </location>
</feature>
<feature type="compositionally biased region" description="Acidic residues" evidence="1">
    <location>
        <begin position="1354"/>
        <end position="1364"/>
    </location>
</feature>
<feature type="region of interest" description="Disordered" evidence="1">
    <location>
        <begin position="1305"/>
        <end position="1423"/>
    </location>
</feature>
<dbReference type="VEuPathDB" id="CryptoDB:Cvel_76"/>
<accession>A0A0G4I5T3</accession>
<dbReference type="Gene3D" id="3.30.830.10">
    <property type="entry name" value="Metalloenzyme, LuxS/M16 peptidase-like"/>
    <property type="match status" value="1"/>
</dbReference>
<feature type="compositionally biased region" description="Acidic residues" evidence="1">
    <location>
        <begin position="29"/>
        <end position="39"/>
    </location>
</feature>
<evidence type="ECO:0000313" key="2">
    <source>
        <dbReference type="EMBL" id="CEM52378.1"/>
    </source>
</evidence>
<feature type="compositionally biased region" description="Acidic residues" evidence="1">
    <location>
        <begin position="49"/>
        <end position="74"/>
    </location>
</feature>
<feature type="compositionally biased region" description="Acidic residues" evidence="1">
    <location>
        <begin position="1044"/>
        <end position="1085"/>
    </location>
</feature>
<feature type="region of interest" description="Disordered" evidence="1">
    <location>
        <begin position="1"/>
        <end position="92"/>
    </location>
</feature>
<feature type="compositionally biased region" description="Acidic residues" evidence="1">
    <location>
        <begin position="1397"/>
        <end position="1417"/>
    </location>
</feature>
<feature type="compositionally biased region" description="Acidic residues" evidence="1">
    <location>
        <begin position="1489"/>
        <end position="1515"/>
    </location>
</feature>